<evidence type="ECO:0000256" key="1">
    <source>
        <dbReference type="ARBA" id="ARBA00004651"/>
    </source>
</evidence>
<feature type="transmembrane region" description="Helical" evidence="6">
    <location>
        <begin position="263"/>
        <end position="283"/>
    </location>
</feature>
<evidence type="ECO:0000256" key="5">
    <source>
        <dbReference type="ARBA" id="ARBA00023136"/>
    </source>
</evidence>
<evidence type="ECO:0000313" key="7">
    <source>
        <dbReference type="EMBL" id="RZS87407.1"/>
    </source>
</evidence>
<feature type="transmembrane region" description="Helical" evidence="6">
    <location>
        <begin position="51"/>
        <end position="78"/>
    </location>
</feature>
<accession>A0A4V2F4F3</accession>
<dbReference type="PANTHER" id="PTHR30250:SF11">
    <property type="entry name" value="O-ANTIGEN TRANSPORTER-RELATED"/>
    <property type="match status" value="1"/>
</dbReference>
<dbReference type="PANTHER" id="PTHR30250">
    <property type="entry name" value="PST FAMILY PREDICTED COLANIC ACID TRANSPORTER"/>
    <property type="match status" value="1"/>
</dbReference>
<sequence>MLVARSIGPGGRGDLAVLATLTQFTGWIAALGTNEGVAFLASKREEDIPRIVGTALAFLAGLGLVGVVLAELALPLVLHAQHQSVIDTGRWFVLSVVLVLATSQLQSLLGGSHDFAGMNVLRVLQPTGYLVGLVVLALTVRLTVDEVLLASIASSVLALGVVGARFLRRVGVARPSREVARAALAFGIKVQGSLFGGLVNGRLDLLMMPAFLSVATVGLYSVATNTAGILFALVGVLGQVVFPAAARRGGAEGMRLVVRAGRITVGTAGAVALVLGVLAPWLLPLVYGDAFRGSAVPLQIMLPGVVLAATSQVLDAGLQATGRPGAASICQLWGLVVTVVGLSVSLEPFGMDGAATVTTLSYLTCFVAALVYLRREPGFSVRALFSPRRFVADGLDVSRTLLRRRGTAPGPELSKVA</sequence>
<keyword evidence="4 6" id="KW-1133">Transmembrane helix</keyword>
<gene>
    <name evidence="7" type="ORF">EV189_2836</name>
</gene>
<dbReference type="OrthoDB" id="3320002at2"/>
<proteinExistence type="predicted"/>
<dbReference type="AlphaFoldDB" id="A0A4V2F4F3"/>
<feature type="transmembrane region" description="Helical" evidence="6">
    <location>
        <begin position="326"/>
        <end position="346"/>
    </location>
</feature>
<comment type="caution">
    <text evidence="7">The sequence shown here is derived from an EMBL/GenBank/DDBJ whole genome shotgun (WGS) entry which is preliminary data.</text>
</comment>
<name>A0A4V2F4F3_9ACTN</name>
<feature type="transmembrane region" description="Helical" evidence="6">
    <location>
        <begin position="295"/>
        <end position="314"/>
    </location>
</feature>
<dbReference type="EMBL" id="SGXD01000003">
    <property type="protein sequence ID" value="RZS87407.1"/>
    <property type="molecule type" value="Genomic_DNA"/>
</dbReference>
<evidence type="ECO:0000256" key="3">
    <source>
        <dbReference type="ARBA" id="ARBA00022692"/>
    </source>
</evidence>
<feature type="transmembrane region" description="Helical" evidence="6">
    <location>
        <begin position="123"/>
        <end position="142"/>
    </location>
</feature>
<feature type="transmembrane region" description="Helical" evidence="6">
    <location>
        <begin position="179"/>
        <end position="199"/>
    </location>
</feature>
<reference evidence="7 8" key="1">
    <citation type="submission" date="2019-02" db="EMBL/GenBank/DDBJ databases">
        <title>Genomic Encyclopedia of Type Strains, Phase IV (KMG-IV): sequencing the most valuable type-strain genomes for metagenomic binning, comparative biology and taxonomic classification.</title>
        <authorList>
            <person name="Goeker M."/>
        </authorList>
    </citation>
    <scope>NUCLEOTIDE SEQUENCE [LARGE SCALE GENOMIC DNA]</scope>
    <source>
        <strain evidence="7 8">DSM 45622</strain>
    </source>
</reference>
<keyword evidence="2" id="KW-1003">Cell membrane</keyword>
<feature type="transmembrane region" description="Helical" evidence="6">
    <location>
        <begin position="90"/>
        <end position="111"/>
    </location>
</feature>
<dbReference type="Pfam" id="PF01943">
    <property type="entry name" value="Polysacc_synt"/>
    <property type="match status" value="1"/>
</dbReference>
<comment type="subcellular location">
    <subcellularLocation>
        <location evidence="1">Cell membrane</location>
        <topology evidence="1">Multi-pass membrane protein</topology>
    </subcellularLocation>
</comment>
<feature type="transmembrane region" description="Helical" evidence="6">
    <location>
        <begin position="219"/>
        <end position="242"/>
    </location>
</feature>
<keyword evidence="3 6" id="KW-0812">Transmembrane</keyword>
<protein>
    <submittedName>
        <fullName evidence="7">O-antigen/teichoic acid export membrane protein</fullName>
    </submittedName>
</protein>
<organism evidence="7 8">
    <name type="scientific">Motilibacter rhizosphaerae</name>
    <dbReference type="NCBI Taxonomy" id="598652"/>
    <lineage>
        <taxon>Bacteria</taxon>
        <taxon>Bacillati</taxon>
        <taxon>Actinomycetota</taxon>
        <taxon>Actinomycetes</taxon>
        <taxon>Motilibacterales</taxon>
        <taxon>Motilibacteraceae</taxon>
        <taxon>Motilibacter</taxon>
    </lineage>
</organism>
<keyword evidence="8" id="KW-1185">Reference proteome</keyword>
<dbReference type="InterPro" id="IPR050833">
    <property type="entry name" value="Poly_Biosynth_Transport"/>
</dbReference>
<evidence type="ECO:0000256" key="2">
    <source>
        <dbReference type="ARBA" id="ARBA00022475"/>
    </source>
</evidence>
<evidence type="ECO:0000256" key="6">
    <source>
        <dbReference type="SAM" id="Phobius"/>
    </source>
</evidence>
<evidence type="ECO:0000256" key="4">
    <source>
        <dbReference type="ARBA" id="ARBA00022989"/>
    </source>
</evidence>
<feature type="transmembrane region" description="Helical" evidence="6">
    <location>
        <begin position="352"/>
        <end position="373"/>
    </location>
</feature>
<evidence type="ECO:0000313" key="8">
    <source>
        <dbReference type="Proteomes" id="UP000293638"/>
    </source>
</evidence>
<dbReference type="GO" id="GO:0005886">
    <property type="term" value="C:plasma membrane"/>
    <property type="evidence" value="ECO:0007669"/>
    <property type="project" value="UniProtKB-SubCell"/>
</dbReference>
<dbReference type="InterPro" id="IPR002797">
    <property type="entry name" value="Polysacc_synth"/>
</dbReference>
<feature type="transmembrane region" description="Helical" evidence="6">
    <location>
        <begin position="148"/>
        <end position="167"/>
    </location>
</feature>
<keyword evidence="5 6" id="KW-0472">Membrane</keyword>
<dbReference type="Proteomes" id="UP000293638">
    <property type="component" value="Unassembled WGS sequence"/>
</dbReference>